<name>A0A2N5CA77_9BURK</name>
<dbReference type="InterPro" id="IPR012674">
    <property type="entry name" value="Calycin"/>
</dbReference>
<feature type="signal peptide" evidence="2">
    <location>
        <begin position="1"/>
        <end position="21"/>
    </location>
</feature>
<proteinExistence type="inferred from homology"/>
<dbReference type="CDD" id="cd19438">
    <property type="entry name" value="lipocalin_Blc-like"/>
    <property type="match status" value="1"/>
</dbReference>
<sequence length="191" mass="20714">MKRSLAPLAAAGFALAGAALAARAYGKFSGGKRGNAAVPEPAKSVDLDRYLGKWYEFARYENGFERGCEGVTAEYAKREDGLVSVRNTCHEGCADGDARTSEGRARIVRGSGGAKLEVSFFGPFFFGDYWVLDHADDYTWSIVGEPSGRFLWILTRDARPPRALATSLIARVAALGYDTTLLRETMHGVAH</sequence>
<dbReference type="GO" id="GO:0006950">
    <property type="term" value="P:response to stress"/>
    <property type="evidence" value="ECO:0007669"/>
    <property type="project" value="UniProtKB-ARBA"/>
</dbReference>
<evidence type="ECO:0000313" key="5">
    <source>
        <dbReference type="Proteomes" id="UP000234341"/>
    </source>
</evidence>
<keyword evidence="2" id="KW-0732">Signal</keyword>
<dbReference type="GO" id="GO:0009279">
    <property type="term" value="C:cell outer membrane"/>
    <property type="evidence" value="ECO:0007669"/>
    <property type="project" value="UniProtKB-SubCell"/>
</dbReference>
<dbReference type="InterPro" id="IPR000566">
    <property type="entry name" value="Lipocln_cytosolic_FA-bd_dom"/>
</dbReference>
<dbReference type="PRINTS" id="PR01171">
    <property type="entry name" value="BCTLIPOCALIN"/>
</dbReference>
<dbReference type="Pfam" id="PF08212">
    <property type="entry name" value="Lipocalin_2"/>
    <property type="match status" value="1"/>
</dbReference>
<dbReference type="Proteomes" id="UP000234341">
    <property type="component" value="Unassembled WGS sequence"/>
</dbReference>
<dbReference type="PANTHER" id="PTHR10612">
    <property type="entry name" value="APOLIPOPROTEIN D"/>
    <property type="match status" value="1"/>
</dbReference>
<dbReference type="EMBL" id="PJRP01000008">
    <property type="protein sequence ID" value="PLP99117.1"/>
    <property type="molecule type" value="Genomic_DNA"/>
</dbReference>
<gene>
    <name evidence="4" type="ORF">CYJ10_17590</name>
</gene>
<dbReference type="InterPro" id="IPR047202">
    <property type="entry name" value="Lipocalin_Blc-like_dom"/>
</dbReference>
<protein>
    <recommendedName>
        <fullName evidence="2">Outer membrane lipoprotein Blc</fullName>
    </recommendedName>
</protein>
<organism evidence="4 5">
    <name type="scientific">Cupriavidus pauculus</name>
    <dbReference type="NCBI Taxonomy" id="82633"/>
    <lineage>
        <taxon>Bacteria</taxon>
        <taxon>Pseudomonadati</taxon>
        <taxon>Pseudomonadota</taxon>
        <taxon>Betaproteobacteria</taxon>
        <taxon>Burkholderiales</taxon>
        <taxon>Burkholderiaceae</taxon>
        <taxon>Cupriavidus</taxon>
    </lineage>
</organism>
<comment type="subunit">
    <text evidence="2">Homodimer.</text>
</comment>
<dbReference type="PANTHER" id="PTHR10612:SF34">
    <property type="entry name" value="APOLIPOPROTEIN D"/>
    <property type="match status" value="1"/>
</dbReference>
<comment type="caution">
    <text evidence="4">The sequence shown here is derived from an EMBL/GenBank/DDBJ whole genome shotgun (WGS) entry which is preliminary data.</text>
</comment>
<evidence type="ECO:0000256" key="1">
    <source>
        <dbReference type="ARBA" id="ARBA00006889"/>
    </source>
</evidence>
<dbReference type="InterPro" id="IPR022271">
    <property type="entry name" value="Lipocalin_ApoD"/>
</dbReference>
<dbReference type="PIRSF" id="PIRSF036893">
    <property type="entry name" value="Lipocalin_ApoD"/>
    <property type="match status" value="1"/>
</dbReference>
<dbReference type="SUPFAM" id="SSF50814">
    <property type="entry name" value="Lipocalins"/>
    <property type="match status" value="1"/>
</dbReference>
<evidence type="ECO:0000256" key="2">
    <source>
        <dbReference type="PIRNR" id="PIRNR036893"/>
    </source>
</evidence>
<feature type="domain" description="Lipocalin/cytosolic fatty-acid binding" evidence="3">
    <location>
        <begin position="45"/>
        <end position="185"/>
    </location>
</feature>
<comment type="subcellular location">
    <subcellularLocation>
        <location evidence="2">Cell outer membrane</location>
    </subcellularLocation>
</comment>
<comment type="similarity">
    <text evidence="1 2">Belongs to the calycin superfamily. Lipocalin family.</text>
</comment>
<keyword evidence="2" id="KW-0449">Lipoprotein</keyword>
<keyword evidence="2" id="KW-0998">Cell outer membrane</keyword>
<keyword evidence="2" id="KW-0472">Membrane</keyword>
<evidence type="ECO:0000259" key="3">
    <source>
        <dbReference type="Pfam" id="PF08212"/>
    </source>
</evidence>
<dbReference type="InterPro" id="IPR002446">
    <property type="entry name" value="Lipocalin_bac"/>
</dbReference>
<dbReference type="OrthoDB" id="9793905at2"/>
<keyword evidence="2" id="KW-0446">Lipid-binding</keyword>
<dbReference type="Gene3D" id="2.40.128.20">
    <property type="match status" value="1"/>
</dbReference>
<reference evidence="4 5" key="1">
    <citation type="submission" date="2017-12" db="EMBL/GenBank/DDBJ databases">
        <title>Genome sequence of the active heterotrophic nitrifier-denitrifier, Cupriavidus pauculus UM1.</title>
        <authorList>
            <person name="Putonti C."/>
            <person name="Castignetti D."/>
        </authorList>
    </citation>
    <scope>NUCLEOTIDE SEQUENCE [LARGE SCALE GENOMIC DNA]</scope>
    <source>
        <strain evidence="4 5">UM1</strain>
    </source>
</reference>
<dbReference type="AlphaFoldDB" id="A0A2N5CA77"/>
<evidence type="ECO:0000313" key="4">
    <source>
        <dbReference type="EMBL" id="PLP99117.1"/>
    </source>
</evidence>
<feature type="chain" id="PRO_5014495102" description="Outer membrane lipoprotein Blc" evidence="2">
    <location>
        <begin position="22"/>
        <end position="191"/>
    </location>
</feature>
<comment type="function">
    <text evidence="2">Involved in the storage or transport of lipids necessary for membrane maintenance under stressful conditions. Displays a binding preference for lysophospholipids.</text>
</comment>
<accession>A0A2N5CA77</accession>
<dbReference type="GO" id="GO:0008289">
    <property type="term" value="F:lipid binding"/>
    <property type="evidence" value="ECO:0007669"/>
    <property type="project" value="UniProtKB-UniRule"/>
</dbReference>
<dbReference type="RefSeq" id="WP_101682772.1">
    <property type="nucleotide sequence ID" value="NZ_PJRP01000008.1"/>
</dbReference>